<dbReference type="PANTHER" id="PTHR46796:SF12">
    <property type="entry name" value="HTH-TYPE DNA-BINDING TRANSCRIPTIONAL ACTIVATOR EUTR"/>
    <property type="match status" value="1"/>
</dbReference>
<evidence type="ECO:0000313" key="5">
    <source>
        <dbReference type="EMBL" id="NMG17039.1"/>
    </source>
</evidence>
<evidence type="ECO:0000256" key="1">
    <source>
        <dbReference type="ARBA" id="ARBA00023015"/>
    </source>
</evidence>
<gene>
    <name evidence="5" type="ORF">GPA24_16145</name>
</gene>
<dbReference type="RefSeq" id="WP_169203588.1">
    <property type="nucleotide sequence ID" value="NZ_CP059467.1"/>
</dbReference>
<comment type="caution">
    <text evidence="5">The sequence shown here is derived from an EMBL/GenBank/DDBJ whole genome shotgun (WGS) entry which is preliminary data.</text>
</comment>
<dbReference type="Proteomes" id="UP000633943">
    <property type="component" value="Unassembled WGS sequence"/>
</dbReference>
<reference evidence="5 6" key="1">
    <citation type="submission" date="2019-12" db="EMBL/GenBank/DDBJ databases">
        <title>Comparative genomics gives insights into the taxonomy of the Azoarcus-Aromatoleum group and reveals separate origins of nif in the plant-associated Azoarcus and non-plant-associated Aromatoleum sub-groups.</title>
        <authorList>
            <person name="Lafos M."/>
            <person name="Maluk M."/>
            <person name="Batista M."/>
            <person name="Junghare M."/>
            <person name="Carmona M."/>
            <person name="Faoro H."/>
            <person name="Cruz L.M."/>
            <person name="Battistoni F."/>
            <person name="De Souza E."/>
            <person name="Pedrosa F."/>
            <person name="Chen W.-M."/>
            <person name="Poole P.S."/>
            <person name="Dixon R.A."/>
            <person name="James E.K."/>
        </authorList>
    </citation>
    <scope>NUCLEOTIDE SEQUENCE [LARGE SCALE GENOMIC DNA]</scope>
    <source>
        <strain evidence="5 6">PbN1</strain>
    </source>
</reference>
<feature type="domain" description="HTH araC/xylS-type" evidence="4">
    <location>
        <begin position="227"/>
        <end position="329"/>
    </location>
</feature>
<dbReference type="PROSITE" id="PS01124">
    <property type="entry name" value="HTH_ARAC_FAMILY_2"/>
    <property type="match status" value="1"/>
</dbReference>
<keyword evidence="6" id="KW-1185">Reference proteome</keyword>
<sequence length="342" mass="37992">MNAQNVETSSSFGIQGGLRLASVDDVTEFGRGLEAWEAVYEQLSPGRFEGRIREIWVDEGLEILWELGSQSVWTAGCNVGGVVSFGVPMASGGAGLYYGVPLDDGVVTYLPGGGEFEIFCRGAMDMVSATVSEKLLQGFASADSPQLAEVLVPQPLIRQRPQQAARLRRALTEIVRAVERHPDLLRIEASRKAMRDCVLAMAVETLDLGARKLTCSLHPSAKAWIVRSVREYALDRPKDPLNISDLCQLFRVSRRSLQYAFEDLTGMGAVQFLRNVRLNAVRRDIRRLTTDSSESIANIAARWGFWHLPRFAEYYRTLFGELPSETRQRVHGRGLILPAAHN</sequence>
<keyword evidence="1" id="KW-0805">Transcription regulation</keyword>
<dbReference type="SMART" id="SM00342">
    <property type="entry name" value="HTH_ARAC"/>
    <property type="match status" value="1"/>
</dbReference>
<dbReference type="EMBL" id="WTVP01000057">
    <property type="protein sequence ID" value="NMG17039.1"/>
    <property type="molecule type" value="Genomic_DNA"/>
</dbReference>
<evidence type="ECO:0000256" key="3">
    <source>
        <dbReference type="ARBA" id="ARBA00023163"/>
    </source>
</evidence>
<name>A0ABX1NYB3_9RHOO</name>
<evidence type="ECO:0000259" key="4">
    <source>
        <dbReference type="PROSITE" id="PS01124"/>
    </source>
</evidence>
<keyword evidence="3" id="KW-0804">Transcription</keyword>
<keyword evidence="2" id="KW-0238">DNA-binding</keyword>
<evidence type="ECO:0000256" key="2">
    <source>
        <dbReference type="ARBA" id="ARBA00023125"/>
    </source>
</evidence>
<proteinExistence type="predicted"/>
<dbReference type="SUPFAM" id="SSF46689">
    <property type="entry name" value="Homeodomain-like"/>
    <property type="match status" value="1"/>
</dbReference>
<dbReference type="Gene3D" id="1.10.10.60">
    <property type="entry name" value="Homeodomain-like"/>
    <property type="match status" value="1"/>
</dbReference>
<dbReference type="PANTHER" id="PTHR46796">
    <property type="entry name" value="HTH-TYPE TRANSCRIPTIONAL ACTIVATOR RHAS-RELATED"/>
    <property type="match status" value="1"/>
</dbReference>
<dbReference type="InterPro" id="IPR018060">
    <property type="entry name" value="HTH_AraC"/>
</dbReference>
<dbReference type="InterPro" id="IPR009057">
    <property type="entry name" value="Homeodomain-like_sf"/>
</dbReference>
<evidence type="ECO:0000313" key="6">
    <source>
        <dbReference type="Proteomes" id="UP000633943"/>
    </source>
</evidence>
<protein>
    <submittedName>
        <fullName evidence="5">Helix-turn-helix domain-containing protein</fullName>
    </submittedName>
</protein>
<dbReference type="InterPro" id="IPR050204">
    <property type="entry name" value="AraC_XylS_family_regulators"/>
</dbReference>
<accession>A0ABX1NYB3</accession>
<organism evidence="5 6">
    <name type="scientific">Aromatoleum bremense</name>
    <dbReference type="NCBI Taxonomy" id="76115"/>
    <lineage>
        <taxon>Bacteria</taxon>
        <taxon>Pseudomonadati</taxon>
        <taxon>Pseudomonadota</taxon>
        <taxon>Betaproteobacteria</taxon>
        <taxon>Rhodocyclales</taxon>
        <taxon>Rhodocyclaceae</taxon>
        <taxon>Aromatoleum</taxon>
    </lineage>
</organism>
<dbReference type="Pfam" id="PF12833">
    <property type="entry name" value="HTH_18"/>
    <property type="match status" value="1"/>
</dbReference>